<dbReference type="EnsemblMetazoa" id="ISCW006554-RA">
    <property type="protein sequence ID" value="ISCW006554-PA"/>
    <property type="gene ID" value="ISCW006554"/>
</dbReference>
<evidence type="ECO:0000313" key="1">
    <source>
        <dbReference type="EMBL" id="EEC07632.1"/>
    </source>
</evidence>
<proteinExistence type="predicted"/>
<protein>
    <submittedName>
        <fullName evidence="1 2">Uncharacterized protein</fullName>
    </submittedName>
</protein>
<gene>
    <name evidence="1" type="ORF">IscW_ISCW006554</name>
</gene>
<dbReference type="EMBL" id="ABJB010620315">
    <property type="status" value="NOT_ANNOTATED_CDS"/>
    <property type="molecule type" value="Genomic_DNA"/>
</dbReference>
<evidence type="ECO:0000313" key="3">
    <source>
        <dbReference type="Proteomes" id="UP000001555"/>
    </source>
</evidence>
<evidence type="ECO:0000313" key="2">
    <source>
        <dbReference type="EnsemblMetazoa" id="ISCW006554-PA"/>
    </source>
</evidence>
<dbReference type="AlphaFoldDB" id="B7PM10"/>
<dbReference type="PaxDb" id="6945-B7PM10"/>
<keyword evidence="3" id="KW-1185">Reference proteome</keyword>
<dbReference type="Proteomes" id="UP000001555">
    <property type="component" value="Unassembled WGS sequence"/>
</dbReference>
<sequence>MHLPVLLKLLNIISKHMSVVLRHPKVPVGSRYCALLGNKILRFLNRAYLWSLIRPSGPLLLCLLVLLVQNLGPPWILAYLLWSKVILLLQSLLGHSLPAVRRSLPSAEGEHTARISAQLNIKY</sequence>
<dbReference type="VEuPathDB" id="VectorBase:ISCW006554"/>
<name>B7PM10_IXOSC</name>
<accession>B7PM10</accession>
<reference evidence="1 3" key="1">
    <citation type="submission" date="2008-03" db="EMBL/GenBank/DDBJ databases">
        <title>Annotation of Ixodes scapularis.</title>
        <authorList>
            <consortium name="Ixodes scapularis Genome Project Consortium"/>
            <person name="Caler E."/>
            <person name="Hannick L.I."/>
            <person name="Bidwell S."/>
            <person name="Joardar V."/>
            <person name="Thiagarajan M."/>
            <person name="Amedeo P."/>
            <person name="Galinsky K.J."/>
            <person name="Schobel S."/>
            <person name="Inman J."/>
            <person name="Hostetler J."/>
            <person name="Miller J."/>
            <person name="Hammond M."/>
            <person name="Megy K."/>
            <person name="Lawson D."/>
            <person name="Kodira C."/>
            <person name="Sutton G."/>
            <person name="Meyer J."/>
            <person name="Hill C.A."/>
            <person name="Birren B."/>
            <person name="Nene V."/>
            <person name="Collins F."/>
            <person name="Alarcon-Chaidez F."/>
            <person name="Wikel S."/>
            <person name="Strausberg R."/>
        </authorList>
    </citation>
    <scope>NUCLEOTIDE SEQUENCE [LARGE SCALE GENOMIC DNA]</scope>
    <source>
        <strain evidence="3">Wikel</strain>
        <strain evidence="1">Wikel colony</strain>
    </source>
</reference>
<dbReference type="InParanoid" id="B7PM10"/>
<dbReference type="EMBL" id="DS744720">
    <property type="protein sequence ID" value="EEC07632.1"/>
    <property type="molecule type" value="Genomic_DNA"/>
</dbReference>
<dbReference type="HOGENOM" id="CLU_2017746_0_0_1"/>
<organism>
    <name type="scientific">Ixodes scapularis</name>
    <name type="common">Black-legged tick</name>
    <name type="synonym">Deer tick</name>
    <dbReference type="NCBI Taxonomy" id="6945"/>
    <lineage>
        <taxon>Eukaryota</taxon>
        <taxon>Metazoa</taxon>
        <taxon>Ecdysozoa</taxon>
        <taxon>Arthropoda</taxon>
        <taxon>Chelicerata</taxon>
        <taxon>Arachnida</taxon>
        <taxon>Acari</taxon>
        <taxon>Parasitiformes</taxon>
        <taxon>Ixodida</taxon>
        <taxon>Ixodoidea</taxon>
        <taxon>Ixodidae</taxon>
        <taxon>Ixodinae</taxon>
        <taxon>Ixodes</taxon>
    </lineage>
</organism>
<reference evidence="2" key="2">
    <citation type="submission" date="2020-05" db="UniProtKB">
        <authorList>
            <consortium name="EnsemblMetazoa"/>
        </authorList>
    </citation>
    <scope>IDENTIFICATION</scope>
    <source>
        <strain evidence="2">wikel</strain>
    </source>
</reference>